<comment type="caution">
    <text evidence="2">The sequence shown here is derived from an EMBL/GenBank/DDBJ whole genome shotgun (WGS) entry which is preliminary data.</text>
</comment>
<dbReference type="OrthoDB" id="5573500at2759"/>
<sequence length="305" mass="33512">MDTTTALMPSALPSARFFIPTSEYYHPAIRKDQVQSMSVQKLHAIRQHQRSTHRPADLRKTVLVYNVFKATMPEAALDGSDNASVQTVAAVSDNDMDMALQPAGTMNNPQPLVVPKMDCEEEISAAMDVDIQTDHDDMVRIDDTHEAAAEAERSWFDRCIDSMLTDEEPEPHGQFPHLLSPEDYDYDDDFEDEDEEFDAFAYGPGGQRAGISGYGTIYSQPGTPMLKHSRSSTSIQSLYMLERDGNVDAHGAHDAAERDTAANQPRYQQGIGRVVIPAARGSADSRSDSWQESSVPGPCGQSGVA</sequence>
<dbReference type="AlphaFoldDB" id="A0A1Y1WH57"/>
<dbReference type="Proteomes" id="UP000193922">
    <property type="component" value="Unassembled WGS sequence"/>
</dbReference>
<dbReference type="GeneID" id="63808745"/>
<protein>
    <submittedName>
        <fullName evidence="2">Uncharacterized protein</fullName>
    </submittedName>
</protein>
<dbReference type="RefSeq" id="XP_040746008.1">
    <property type="nucleotide sequence ID" value="XM_040892097.1"/>
</dbReference>
<dbReference type="EMBL" id="MCFD01000002">
    <property type="protein sequence ID" value="ORX72668.1"/>
    <property type="molecule type" value="Genomic_DNA"/>
</dbReference>
<feature type="region of interest" description="Disordered" evidence="1">
    <location>
        <begin position="251"/>
        <end position="305"/>
    </location>
</feature>
<feature type="compositionally biased region" description="Basic and acidic residues" evidence="1">
    <location>
        <begin position="251"/>
        <end position="260"/>
    </location>
</feature>
<organism evidence="2 3">
    <name type="scientific">Linderina pennispora</name>
    <dbReference type="NCBI Taxonomy" id="61395"/>
    <lineage>
        <taxon>Eukaryota</taxon>
        <taxon>Fungi</taxon>
        <taxon>Fungi incertae sedis</taxon>
        <taxon>Zoopagomycota</taxon>
        <taxon>Kickxellomycotina</taxon>
        <taxon>Kickxellomycetes</taxon>
        <taxon>Kickxellales</taxon>
        <taxon>Kickxellaceae</taxon>
        <taxon>Linderina</taxon>
    </lineage>
</organism>
<accession>A0A1Y1WH57</accession>
<name>A0A1Y1WH57_9FUNG</name>
<proteinExistence type="predicted"/>
<evidence type="ECO:0000256" key="1">
    <source>
        <dbReference type="SAM" id="MobiDB-lite"/>
    </source>
</evidence>
<keyword evidence="3" id="KW-1185">Reference proteome</keyword>
<gene>
    <name evidence="2" type="ORF">DL89DRAFT_80901</name>
</gene>
<reference evidence="2 3" key="1">
    <citation type="submission" date="2016-07" db="EMBL/GenBank/DDBJ databases">
        <title>Pervasive Adenine N6-methylation of Active Genes in Fungi.</title>
        <authorList>
            <consortium name="DOE Joint Genome Institute"/>
            <person name="Mondo S.J."/>
            <person name="Dannebaum R.O."/>
            <person name="Kuo R.C."/>
            <person name="Labutti K."/>
            <person name="Haridas S."/>
            <person name="Kuo A."/>
            <person name="Salamov A."/>
            <person name="Ahrendt S.R."/>
            <person name="Lipzen A."/>
            <person name="Sullivan W."/>
            <person name="Andreopoulos W.B."/>
            <person name="Clum A."/>
            <person name="Lindquist E."/>
            <person name="Daum C."/>
            <person name="Ramamoorthy G.K."/>
            <person name="Gryganskyi A."/>
            <person name="Culley D."/>
            <person name="Magnuson J.K."/>
            <person name="James T.Y."/>
            <person name="O'Malley M.A."/>
            <person name="Stajich J.E."/>
            <person name="Spatafora J.W."/>
            <person name="Visel A."/>
            <person name="Grigoriev I.V."/>
        </authorList>
    </citation>
    <scope>NUCLEOTIDE SEQUENCE [LARGE SCALE GENOMIC DNA]</scope>
    <source>
        <strain evidence="2 3">ATCC 12442</strain>
    </source>
</reference>
<evidence type="ECO:0000313" key="3">
    <source>
        <dbReference type="Proteomes" id="UP000193922"/>
    </source>
</evidence>
<evidence type="ECO:0000313" key="2">
    <source>
        <dbReference type="EMBL" id="ORX72668.1"/>
    </source>
</evidence>